<reference evidence="2" key="2">
    <citation type="submission" date="2020-09" db="EMBL/GenBank/DDBJ databases">
        <authorList>
            <person name="Sun Q."/>
            <person name="Ohkuma M."/>
        </authorList>
    </citation>
    <scope>NUCLEOTIDE SEQUENCE</scope>
    <source>
        <strain evidence="2">JCM 5069</strain>
    </source>
</reference>
<evidence type="ECO:0000313" key="2">
    <source>
        <dbReference type="EMBL" id="GHH76376.1"/>
    </source>
</evidence>
<accession>A0A919KYJ6</accession>
<dbReference type="AlphaFoldDB" id="A0A919KYJ6"/>
<reference evidence="2" key="1">
    <citation type="journal article" date="2014" name="Int. J. Syst. Evol. Microbiol.">
        <title>Complete genome sequence of Corynebacterium casei LMG S-19264T (=DSM 44701T), isolated from a smear-ripened cheese.</title>
        <authorList>
            <consortium name="US DOE Joint Genome Institute (JGI-PGF)"/>
            <person name="Walter F."/>
            <person name="Albersmeier A."/>
            <person name="Kalinowski J."/>
            <person name="Ruckert C."/>
        </authorList>
    </citation>
    <scope>NUCLEOTIDE SEQUENCE</scope>
    <source>
        <strain evidence="2">JCM 5069</strain>
    </source>
</reference>
<dbReference type="RefSeq" id="WP_189930763.1">
    <property type="nucleotide sequence ID" value="NZ_BNCD01000005.1"/>
</dbReference>
<keyword evidence="3" id="KW-1185">Reference proteome</keyword>
<proteinExistence type="predicted"/>
<dbReference type="SUPFAM" id="SSF82171">
    <property type="entry name" value="DPP6 N-terminal domain-like"/>
    <property type="match status" value="1"/>
</dbReference>
<sequence length="392" mass="41767">MGEILVNTTTAGLQYQPAVDSTSSTDYMAVWTDRSTADIKGRVLTADGGSGGEEFTVNTPTPGEGNTNRQWPTVADTGFSVVTAWIEEPFGVPPPRPQVKMQRFRHSTRTGPEIQVNTTDIDPSNRPTVTRMVDGGTVVVWTDSRPDRRIRAQRFDAEGNKAEAEFTVNATEGFHSSPAVSILADGSYLVAWTTDPSAIGGGRLTFRFFAFDGTPRSGEIQPNVSGFQGANSVTLLDNGRFVVAHVDRIADSDLGVPQSTVEASIFEADGTEATSLTAGSPQGFNRSWPALAPLPGGRFLFAWVEKSATTFATVPTLMAKVCSDTQGSLADKVQVNTASTGDRFQVSAATAFGDGIETAFICWADDNRAAGDPSEFAVRGRAFRIVPPGNLV</sequence>
<dbReference type="Proteomes" id="UP000603708">
    <property type="component" value="Unassembled WGS sequence"/>
</dbReference>
<evidence type="ECO:0000256" key="1">
    <source>
        <dbReference type="SAM" id="MobiDB-lite"/>
    </source>
</evidence>
<feature type="region of interest" description="Disordered" evidence="1">
    <location>
        <begin position="46"/>
        <end position="69"/>
    </location>
</feature>
<protein>
    <submittedName>
        <fullName evidence="2">Uncharacterized protein</fullName>
    </submittedName>
</protein>
<evidence type="ECO:0000313" key="3">
    <source>
        <dbReference type="Proteomes" id="UP000603708"/>
    </source>
</evidence>
<gene>
    <name evidence="2" type="ORF">GCM10018793_21920</name>
</gene>
<dbReference type="EMBL" id="BNCD01000005">
    <property type="protein sequence ID" value="GHH76376.1"/>
    <property type="molecule type" value="Genomic_DNA"/>
</dbReference>
<feature type="compositionally biased region" description="Polar residues" evidence="1">
    <location>
        <begin position="56"/>
        <end position="69"/>
    </location>
</feature>
<organism evidence="2 3">
    <name type="scientific">Streptomyces sulfonofaciens</name>
    <dbReference type="NCBI Taxonomy" id="68272"/>
    <lineage>
        <taxon>Bacteria</taxon>
        <taxon>Bacillati</taxon>
        <taxon>Actinomycetota</taxon>
        <taxon>Actinomycetes</taxon>
        <taxon>Kitasatosporales</taxon>
        <taxon>Streptomycetaceae</taxon>
        <taxon>Streptomyces</taxon>
    </lineage>
</organism>
<comment type="caution">
    <text evidence="2">The sequence shown here is derived from an EMBL/GenBank/DDBJ whole genome shotgun (WGS) entry which is preliminary data.</text>
</comment>
<name>A0A919KYJ6_9ACTN</name>